<dbReference type="PANTHER" id="PTHR10285">
    <property type="entry name" value="URIDINE KINASE"/>
    <property type="match status" value="1"/>
</dbReference>
<keyword evidence="1" id="KW-0378">Hydrolase</keyword>
<evidence type="ECO:0000313" key="2">
    <source>
        <dbReference type="Proteomes" id="UP000253226"/>
    </source>
</evidence>
<gene>
    <name evidence="1" type="ORF">TH19_03150</name>
</gene>
<evidence type="ECO:0000313" key="1">
    <source>
        <dbReference type="EMBL" id="RCK38816.1"/>
    </source>
</evidence>
<dbReference type="SUPFAM" id="SSF52540">
    <property type="entry name" value="P-loop containing nucleoside triphosphate hydrolases"/>
    <property type="match status" value="1"/>
</dbReference>
<dbReference type="Pfam" id="PF13671">
    <property type="entry name" value="AAA_33"/>
    <property type="match status" value="1"/>
</dbReference>
<name>A0A367WBK9_9PROT</name>
<sequence>MEIGQLIRQIRAAQTGTDRLIVAIIGAPASGKSTLTEALCEQLGGDAAIVPMDGFHFDDGILKERGLLTRKGAPDTFDVGGLKRTLAALREDAEDDVYVPVFDRKLEISRGSARVISHHHRVILVEGNYLLLDQAPWDQLAGLFDLSIYLEVPEETLRARLLDRWHGLGFDRQTAIAKAEHNDLPNALTVTRHSKPADITLTNG</sequence>
<reference evidence="1 2" key="1">
    <citation type="submission" date="2014-07" db="EMBL/GenBank/DDBJ databases">
        <title>Draft genome sequence of Thalassospira profundimaris 35.</title>
        <authorList>
            <person name="Lai Q."/>
            <person name="Shao Z."/>
        </authorList>
    </citation>
    <scope>NUCLEOTIDE SEQUENCE [LARGE SCALE GENOMIC DNA]</scope>
    <source>
        <strain evidence="1 2">35</strain>
    </source>
</reference>
<dbReference type="EMBL" id="JPWF01000002">
    <property type="protein sequence ID" value="RCK38816.1"/>
    <property type="molecule type" value="Genomic_DNA"/>
</dbReference>
<dbReference type="InterPro" id="IPR027417">
    <property type="entry name" value="P-loop_NTPase"/>
</dbReference>
<dbReference type="GO" id="GO:0016787">
    <property type="term" value="F:hydrolase activity"/>
    <property type="evidence" value="ECO:0007669"/>
    <property type="project" value="UniProtKB-KW"/>
</dbReference>
<dbReference type="AlphaFoldDB" id="A0A367WBK9"/>
<dbReference type="Proteomes" id="UP000253226">
    <property type="component" value="Unassembled WGS sequence"/>
</dbReference>
<organism evidence="1 2">
    <name type="scientific">Thalassospira profundimaris</name>
    <dbReference type="NCBI Taxonomy" id="502049"/>
    <lineage>
        <taxon>Bacteria</taxon>
        <taxon>Pseudomonadati</taxon>
        <taxon>Pseudomonadota</taxon>
        <taxon>Alphaproteobacteria</taxon>
        <taxon>Rhodospirillales</taxon>
        <taxon>Thalassospiraceae</taxon>
        <taxon>Thalassospira</taxon>
    </lineage>
</organism>
<protein>
    <submittedName>
        <fullName evidence="1">Nucleoside triphosphate hydrolase</fullName>
    </submittedName>
</protein>
<dbReference type="OrthoDB" id="1550976at2"/>
<dbReference type="RefSeq" id="WP_114100871.1">
    <property type="nucleotide sequence ID" value="NZ_JPWF01000002.1"/>
</dbReference>
<dbReference type="NCBIfam" id="NF006746">
    <property type="entry name" value="PRK09270.1-5"/>
    <property type="match status" value="1"/>
</dbReference>
<comment type="caution">
    <text evidence="1">The sequence shown here is derived from an EMBL/GenBank/DDBJ whole genome shotgun (WGS) entry which is preliminary data.</text>
</comment>
<accession>A0A367WBK9</accession>
<dbReference type="Gene3D" id="3.40.50.300">
    <property type="entry name" value="P-loop containing nucleotide triphosphate hydrolases"/>
    <property type="match status" value="1"/>
</dbReference>
<proteinExistence type="predicted"/>